<dbReference type="EMBL" id="JXYA01000038">
    <property type="protein sequence ID" value="KJZ07343.1"/>
    <property type="molecule type" value="Genomic_DNA"/>
</dbReference>
<evidence type="ECO:0000313" key="2">
    <source>
        <dbReference type="EMBL" id="KJZ07343.1"/>
    </source>
</evidence>
<dbReference type="AlphaFoldDB" id="A0A0F4QI00"/>
<evidence type="ECO:0000313" key="3">
    <source>
        <dbReference type="Proteomes" id="UP000033452"/>
    </source>
</evidence>
<reference evidence="2 3" key="1">
    <citation type="journal article" date="2015" name="BMC Genomics">
        <title>Genome mining reveals unlocked bioactive potential of marine Gram-negative bacteria.</title>
        <authorList>
            <person name="Machado H."/>
            <person name="Sonnenschein E.C."/>
            <person name="Melchiorsen J."/>
            <person name="Gram L."/>
        </authorList>
    </citation>
    <scope>NUCLEOTIDE SEQUENCE [LARGE SCALE GENOMIC DNA]</scope>
    <source>
        <strain evidence="2 3">S2471</strain>
    </source>
</reference>
<dbReference type="Proteomes" id="UP000033452">
    <property type="component" value="Unassembled WGS sequence"/>
</dbReference>
<organism evidence="2 3">
    <name type="scientific">Pseudoalteromonas rubra</name>
    <dbReference type="NCBI Taxonomy" id="43658"/>
    <lineage>
        <taxon>Bacteria</taxon>
        <taxon>Pseudomonadati</taxon>
        <taxon>Pseudomonadota</taxon>
        <taxon>Gammaproteobacteria</taxon>
        <taxon>Alteromonadales</taxon>
        <taxon>Pseudoalteromonadaceae</taxon>
        <taxon>Pseudoalteromonas</taxon>
    </lineage>
</organism>
<feature type="transmembrane region" description="Helical" evidence="1">
    <location>
        <begin position="12"/>
        <end position="31"/>
    </location>
</feature>
<keyword evidence="3" id="KW-1185">Reference proteome</keyword>
<proteinExistence type="predicted"/>
<sequence length="136" mass="15056">MNELKLEVNTAFYSVVGVFVVALLALAGLFTELNLSFLATVQIAIASVVTVALVIHLLLSMAGHKRVTLCNQGLSFFSLTGRQRYVPAENIQSIEFVNHIGLTMTHVKTSHGVIKLLAFRIRKEQQQRLKNMGYLA</sequence>
<comment type="caution">
    <text evidence="2">The sequence shown here is derived from an EMBL/GenBank/DDBJ whole genome shotgun (WGS) entry which is preliminary data.</text>
</comment>
<feature type="transmembrane region" description="Helical" evidence="1">
    <location>
        <begin position="37"/>
        <end position="59"/>
    </location>
</feature>
<keyword evidence="1" id="KW-0812">Transmembrane</keyword>
<dbReference type="OrthoDB" id="6290932at2"/>
<protein>
    <recommendedName>
        <fullName evidence="4">DUF304 domain-containing protein</fullName>
    </recommendedName>
</protein>
<accession>A0A0F4QI00</accession>
<evidence type="ECO:0008006" key="4">
    <source>
        <dbReference type="Google" id="ProtNLM"/>
    </source>
</evidence>
<dbReference type="PATRIC" id="fig|43658.5.peg.3295"/>
<name>A0A0F4QI00_9GAMM</name>
<keyword evidence="1" id="KW-1133">Transmembrane helix</keyword>
<dbReference type="RefSeq" id="WP_046005911.1">
    <property type="nucleotide sequence ID" value="NZ_JXYA01000038.1"/>
</dbReference>
<keyword evidence="1" id="KW-0472">Membrane</keyword>
<gene>
    <name evidence="2" type="ORF">TW77_15585</name>
</gene>
<evidence type="ECO:0000256" key="1">
    <source>
        <dbReference type="SAM" id="Phobius"/>
    </source>
</evidence>